<comment type="caution">
    <text evidence="2">The sequence shown here is derived from an EMBL/GenBank/DDBJ whole genome shotgun (WGS) entry which is preliminary data.</text>
</comment>
<dbReference type="AlphaFoldDB" id="A0A370TWC0"/>
<evidence type="ECO:0000256" key="1">
    <source>
        <dbReference type="SAM" id="MobiDB-lite"/>
    </source>
</evidence>
<sequence length="589" mass="64525">MLNSAPLGQNLTSALDKLFQSFRRYTPASTLCTDILLLLCVIRSSKIGCTSENYVRSTLSRSVSIILLHLRVARVISPSSSPSASFPIPQRNTTQQKSVESSPCTSVADSIQDSCASCRPKAPRVRSIMDQTWAAALGDRAPVLQSRQVAEEAGWVEWGEYAPPPAGLQGLDGGPFYIDEDGSAHYAGQYPLPPADHTAYDQEGYKGYQPYPTHANALDPALGGDLEDVLSHVDGNDDHHTMEGGSEDGSEYSPSAADNDGYGEGHSPSRRESETGNNSSPTVYRGIIQDATHYYIQRSARRNREEQKLLDQGVESDCPEDPAEQRVWIGKLFDAIKNIDGVIDKPCKNGTLAQSVQRIKDNYYSDEAIEIACWNIFLECRQAALGVEMVDPHHQTKREPKNAYPNFAARMEKVIQVCKTSKATCKQVLDPSFIHRLVDAPTKALKMKESNLKINTQRNIQNEIGRETIKKEGIVRPGLNPVKTPSKAKRGKARRARSPATPIGSGKGSTSLTPGMSKLKTSSNKRRAKDDEEGDEGDHEEDNGGSSDEYSPPKRRATRKRVQSTSTPSKGQRKRAQSTGTPSKGQSPI</sequence>
<evidence type="ECO:0000313" key="2">
    <source>
        <dbReference type="EMBL" id="RDL39819.1"/>
    </source>
</evidence>
<dbReference type="EMBL" id="NPIC01000002">
    <property type="protein sequence ID" value="RDL39819.1"/>
    <property type="molecule type" value="Genomic_DNA"/>
</dbReference>
<reference evidence="2 3" key="1">
    <citation type="journal article" date="2018" name="IMA Fungus">
        <title>IMA Genome-F 9: Draft genome sequence of Annulohypoxylon stygium, Aspergillus mulundensis, Berkeleyomyces basicola (syn. Thielaviopsis basicola), Ceratocystis smalleyi, two Cercospora beticola strains, Coleophoma cylindrospora, Fusarium fracticaudum, Phialophora cf. hyalina, and Morchella septimelata.</title>
        <authorList>
            <person name="Wingfield B.D."/>
            <person name="Bills G.F."/>
            <person name="Dong Y."/>
            <person name="Huang W."/>
            <person name="Nel W.J."/>
            <person name="Swalarsk-Parry B.S."/>
            <person name="Vaghefi N."/>
            <person name="Wilken P.M."/>
            <person name="An Z."/>
            <person name="de Beer Z.W."/>
            <person name="De Vos L."/>
            <person name="Chen L."/>
            <person name="Duong T.A."/>
            <person name="Gao Y."/>
            <person name="Hammerbacher A."/>
            <person name="Kikkert J.R."/>
            <person name="Li Y."/>
            <person name="Li H."/>
            <person name="Li K."/>
            <person name="Li Q."/>
            <person name="Liu X."/>
            <person name="Ma X."/>
            <person name="Naidoo K."/>
            <person name="Pethybridge S.J."/>
            <person name="Sun J."/>
            <person name="Steenkamp E.T."/>
            <person name="van der Nest M.A."/>
            <person name="van Wyk S."/>
            <person name="Wingfield M.J."/>
            <person name="Xiong C."/>
            <person name="Yue Q."/>
            <person name="Zhang X."/>
        </authorList>
    </citation>
    <scope>NUCLEOTIDE SEQUENCE [LARGE SCALE GENOMIC DNA]</scope>
    <source>
        <strain evidence="2 3">BP 5553</strain>
    </source>
</reference>
<dbReference type="RefSeq" id="XP_031872475.1">
    <property type="nucleotide sequence ID" value="XM_032012782.1"/>
</dbReference>
<dbReference type="GeneID" id="43597008"/>
<protein>
    <submittedName>
        <fullName evidence="2">Uncharacterized protein</fullName>
    </submittedName>
</protein>
<feature type="compositionally biased region" description="Polar residues" evidence="1">
    <location>
        <begin position="508"/>
        <end position="522"/>
    </location>
</feature>
<feature type="compositionally biased region" description="Low complexity" evidence="1">
    <location>
        <begin position="78"/>
        <end position="89"/>
    </location>
</feature>
<proteinExistence type="predicted"/>
<feature type="compositionally biased region" description="Basic residues" evidence="1">
    <location>
        <begin position="486"/>
        <end position="497"/>
    </location>
</feature>
<feature type="region of interest" description="Disordered" evidence="1">
    <location>
        <begin position="471"/>
        <end position="589"/>
    </location>
</feature>
<accession>A0A370TWC0</accession>
<dbReference type="OrthoDB" id="4851482at2759"/>
<gene>
    <name evidence="2" type="ORF">BP5553_04159</name>
</gene>
<feature type="compositionally biased region" description="Basic residues" evidence="1">
    <location>
        <begin position="553"/>
        <end position="562"/>
    </location>
</feature>
<feature type="compositionally biased region" description="Acidic residues" evidence="1">
    <location>
        <begin position="531"/>
        <end position="543"/>
    </location>
</feature>
<feature type="region of interest" description="Disordered" evidence="1">
    <location>
        <begin position="194"/>
        <end position="283"/>
    </location>
</feature>
<organism evidence="2 3">
    <name type="scientific">Venustampulla echinocandica</name>
    <dbReference type="NCBI Taxonomy" id="2656787"/>
    <lineage>
        <taxon>Eukaryota</taxon>
        <taxon>Fungi</taxon>
        <taxon>Dikarya</taxon>
        <taxon>Ascomycota</taxon>
        <taxon>Pezizomycotina</taxon>
        <taxon>Leotiomycetes</taxon>
        <taxon>Helotiales</taxon>
        <taxon>Pleuroascaceae</taxon>
        <taxon>Venustampulla</taxon>
    </lineage>
</organism>
<feature type="compositionally biased region" description="Basic and acidic residues" evidence="1">
    <location>
        <begin position="229"/>
        <end position="242"/>
    </location>
</feature>
<feature type="compositionally biased region" description="Polar residues" evidence="1">
    <location>
        <begin position="90"/>
        <end position="103"/>
    </location>
</feature>
<feature type="compositionally biased region" description="Polar residues" evidence="1">
    <location>
        <begin position="577"/>
        <end position="589"/>
    </location>
</feature>
<dbReference type="Proteomes" id="UP000254866">
    <property type="component" value="Unassembled WGS sequence"/>
</dbReference>
<keyword evidence="3" id="KW-1185">Reference proteome</keyword>
<evidence type="ECO:0000313" key="3">
    <source>
        <dbReference type="Proteomes" id="UP000254866"/>
    </source>
</evidence>
<feature type="region of interest" description="Disordered" evidence="1">
    <location>
        <begin position="78"/>
        <end position="103"/>
    </location>
</feature>
<name>A0A370TWC0_9HELO</name>